<evidence type="ECO:0000256" key="1">
    <source>
        <dbReference type="PROSITE-ProRule" id="PRU01077"/>
    </source>
</evidence>
<dbReference type="AlphaFoldDB" id="A0A8I2ZC75"/>
<evidence type="ECO:0000256" key="2">
    <source>
        <dbReference type="SAM" id="Coils"/>
    </source>
</evidence>
<dbReference type="Proteomes" id="UP000689129">
    <property type="component" value="Unassembled WGS sequence"/>
</dbReference>
<sequence>MPGFAESFWSTDYAAGLGVLFGKLQQGVLENRQILTIARMRAEAEDLYGTRLSDIAPASDRIQGGFARDDGATVRKAYDGVRIEMEDAARSHKKIAQSIRDLVVNPFSRWCDAHESRIQDSQDDLQTRIKAHDRQAELAKKLRSNYFNKCRLVEDIEEENKLAFQDPETSPNAVTASNIPEIKVSENKEPEIPEEDDEPIEIGDEVYQPEQMKKILAHMLNTIPLGEHKVPIMGTYQNTSMKKILAHMLNTIPLGEHKVPIMGTYQNTSPGTDIVEYLQRNMGTTSISYAERIGQDLISNGFLRLIGNVGNSFANSSKMMYQWKTKAFQMAGVPENKKTLGRTFSMPGSDGGSDSPVVGTVSEYLANWNVLNNAHPNETPADRLRREAREADDKYRAAVRKLDELRCNLEENIFLHLRFLERCELDRLKAVKTVVLDFSGTISNVIPTLQSAVDNMMLFQETAASTPRLLC</sequence>
<gene>
    <name evidence="5" type="ORF">HYQ45_012507</name>
</gene>
<evidence type="ECO:0000259" key="3">
    <source>
        <dbReference type="PROSITE" id="PS50186"/>
    </source>
</evidence>
<dbReference type="InterPro" id="IPR001060">
    <property type="entry name" value="FCH_dom"/>
</dbReference>
<reference evidence="5" key="1">
    <citation type="journal article" date="2021" name="Mol. Plant Pathol.">
        <title>A 20-kb lineage-specific genomic region tames virulence in pathogenic amphidiploid Verticillium longisporum.</title>
        <authorList>
            <person name="Harting R."/>
            <person name="Starke J."/>
            <person name="Kusch H."/>
            <person name="Poggeler S."/>
            <person name="Maurus I."/>
            <person name="Schluter R."/>
            <person name="Landesfeind M."/>
            <person name="Bulla I."/>
            <person name="Nowrousian M."/>
            <person name="de Jonge R."/>
            <person name="Stahlhut G."/>
            <person name="Hoff K.J."/>
            <person name="Asshauer K.P."/>
            <person name="Thurmer A."/>
            <person name="Stanke M."/>
            <person name="Daniel R."/>
            <person name="Morgenstern B."/>
            <person name="Thomma B.P.H.J."/>
            <person name="Kronstad J.W."/>
            <person name="Braus-Stromeyer S.A."/>
            <person name="Braus G.H."/>
        </authorList>
    </citation>
    <scope>NUCLEOTIDE SEQUENCE</scope>
    <source>
        <strain evidence="5">Vl32</strain>
    </source>
</reference>
<dbReference type="GO" id="GO:0007264">
    <property type="term" value="P:small GTPase-mediated signal transduction"/>
    <property type="evidence" value="ECO:0007669"/>
    <property type="project" value="TreeGrafter"/>
</dbReference>
<dbReference type="GO" id="GO:0005737">
    <property type="term" value="C:cytoplasm"/>
    <property type="evidence" value="ECO:0007669"/>
    <property type="project" value="TreeGrafter"/>
</dbReference>
<dbReference type="FunFam" id="1.20.1270.60:FF:000073">
    <property type="entry name" value="RhoGAP and Fes/CIP4 domain protein"/>
    <property type="match status" value="1"/>
</dbReference>
<comment type="caution">
    <text evidence="5">The sequence shown here is derived from an EMBL/GenBank/DDBJ whole genome shotgun (WGS) entry which is preliminary data.</text>
</comment>
<dbReference type="PANTHER" id="PTHR23065:SF17">
    <property type="entry name" value="RHO-GTPASE-ACTIVATING PROTEIN RGD2"/>
    <property type="match status" value="1"/>
</dbReference>
<feature type="domain" description="F-BAR" evidence="4">
    <location>
        <begin position="2"/>
        <end position="468"/>
    </location>
</feature>
<dbReference type="InterPro" id="IPR000591">
    <property type="entry name" value="DEP_dom"/>
</dbReference>
<dbReference type="CDD" id="cd04436">
    <property type="entry name" value="DEP_fRgd2"/>
    <property type="match status" value="1"/>
</dbReference>
<dbReference type="EMBL" id="JAEMWZ010000289">
    <property type="protein sequence ID" value="KAG7127541.1"/>
    <property type="molecule type" value="Genomic_DNA"/>
</dbReference>
<dbReference type="InterPro" id="IPR031160">
    <property type="entry name" value="F_BAR_dom"/>
</dbReference>
<proteinExistence type="predicted"/>
<feature type="coiled-coil region" evidence="2">
    <location>
        <begin position="381"/>
        <end position="408"/>
    </location>
</feature>
<keyword evidence="1 2" id="KW-0175">Coiled coil</keyword>
<evidence type="ECO:0000313" key="6">
    <source>
        <dbReference type="Proteomes" id="UP000689129"/>
    </source>
</evidence>
<feature type="domain" description="DEP" evidence="3">
    <location>
        <begin position="264"/>
        <end position="325"/>
    </location>
</feature>
<dbReference type="PROSITE" id="PS50186">
    <property type="entry name" value="DEP"/>
    <property type="match status" value="1"/>
</dbReference>
<protein>
    <submittedName>
        <fullName evidence="5">Rho-GTPase-activating protein 8 like</fullName>
    </submittedName>
</protein>
<dbReference type="Pfam" id="PF00610">
    <property type="entry name" value="DEP"/>
    <property type="match status" value="1"/>
</dbReference>
<dbReference type="GO" id="GO:0007010">
    <property type="term" value="P:cytoskeleton organization"/>
    <property type="evidence" value="ECO:0007669"/>
    <property type="project" value="TreeGrafter"/>
</dbReference>
<evidence type="ECO:0000313" key="5">
    <source>
        <dbReference type="EMBL" id="KAG7127541.1"/>
    </source>
</evidence>
<dbReference type="PROSITE" id="PS51741">
    <property type="entry name" value="F_BAR"/>
    <property type="match status" value="1"/>
</dbReference>
<name>A0A8I2ZC75_VERLO</name>
<dbReference type="SMART" id="SM00055">
    <property type="entry name" value="FCH"/>
    <property type="match status" value="1"/>
</dbReference>
<accession>A0A8I2ZC75</accession>
<dbReference type="PANTHER" id="PTHR23065">
    <property type="entry name" value="PROLINE-SERINE-THREONINE PHOSPHATASE INTERACTING PROTEIN 1"/>
    <property type="match status" value="1"/>
</dbReference>
<dbReference type="GO" id="GO:0005096">
    <property type="term" value="F:GTPase activator activity"/>
    <property type="evidence" value="ECO:0007669"/>
    <property type="project" value="TreeGrafter"/>
</dbReference>
<evidence type="ECO:0000259" key="4">
    <source>
        <dbReference type="PROSITE" id="PS51741"/>
    </source>
</evidence>
<dbReference type="Pfam" id="PF00611">
    <property type="entry name" value="FCH"/>
    <property type="match status" value="1"/>
</dbReference>
<dbReference type="GO" id="GO:0005886">
    <property type="term" value="C:plasma membrane"/>
    <property type="evidence" value="ECO:0007669"/>
    <property type="project" value="TreeGrafter"/>
</dbReference>
<dbReference type="GO" id="GO:0000935">
    <property type="term" value="C:division septum"/>
    <property type="evidence" value="ECO:0007669"/>
    <property type="project" value="TreeGrafter"/>
</dbReference>
<organism evidence="5 6">
    <name type="scientific">Verticillium longisporum</name>
    <name type="common">Verticillium dahliae var. longisporum</name>
    <dbReference type="NCBI Taxonomy" id="100787"/>
    <lineage>
        <taxon>Eukaryota</taxon>
        <taxon>Fungi</taxon>
        <taxon>Dikarya</taxon>
        <taxon>Ascomycota</taxon>
        <taxon>Pezizomycotina</taxon>
        <taxon>Sordariomycetes</taxon>
        <taxon>Hypocreomycetidae</taxon>
        <taxon>Glomerellales</taxon>
        <taxon>Plectosphaerellaceae</taxon>
        <taxon>Verticillium</taxon>
    </lineage>
</organism>
<dbReference type="OrthoDB" id="2155291at2759"/>